<dbReference type="SUPFAM" id="SSF52540">
    <property type="entry name" value="P-loop containing nucleoside triphosphate hydrolases"/>
    <property type="match status" value="1"/>
</dbReference>
<dbReference type="Gene3D" id="3.40.50.300">
    <property type="entry name" value="P-loop containing nucleotide triphosphate hydrolases"/>
    <property type="match status" value="1"/>
</dbReference>
<dbReference type="EMBL" id="CAJNJA010052086">
    <property type="protein sequence ID" value="CAE7845568.1"/>
    <property type="molecule type" value="Genomic_DNA"/>
</dbReference>
<dbReference type="AlphaFoldDB" id="A0A813A0Y8"/>
<feature type="non-terminal residue" evidence="1">
    <location>
        <position position="357"/>
    </location>
</feature>
<sequence length="357" mass="40192">DHLNLAPLLADITQRPLVELPAATASAKEVIWRKPRDQRQLAVSFLVYSKTGRNFVRFFLSQVSGPHRGNHEGCWSFTEQGSMRLQLPQTSRLPVGKPYCKLRKVHILPWSKPHVIRVSTHRAGAVVVRPMPANTRMVHMYRDPARWIASYYRYLSGLQSVFHENPAWHTVPGLASAAEMLGFPGVLEPTRLLAPCGGLCSLFDLLNAVPPDQGVLITSQIIRAEVQLMTKVFVKTYPDPRVLHLSVDHLHLNYYKTMRCMLRFLRCTGHPVSGSCNQLVGTLRKRGLAPTDDGSDIREHLRYRRHATFNKHNNSRLRALVRSVPAWAPGLASFQTLAAQASKRQASLFGCPQRLPP</sequence>
<dbReference type="Proteomes" id="UP000601435">
    <property type="component" value="Unassembled WGS sequence"/>
</dbReference>
<dbReference type="OrthoDB" id="421231at2759"/>
<proteinExistence type="predicted"/>
<protein>
    <recommendedName>
        <fullName evidence="3">Sulfotransferase</fullName>
    </recommendedName>
</protein>
<name>A0A813A0Y8_9DINO</name>
<evidence type="ECO:0008006" key="3">
    <source>
        <dbReference type="Google" id="ProtNLM"/>
    </source>
</evidence>
<evidence type="ECO:0000313" key="1">
    <source>
        <dbReference type="EMBL" id="CAE7845568.1"/>
    </source>
</evidence>
<accession>A0A813A0Y8</accession>
<gene>
    <name evidence="1" type="ORF">SNEC2469_LOCUS25983</name>
</gene>
<dbReference type="InterPro" id="IPR027417">
    <property type="entry name" value="P-loop_NTPase"/>
</dbReference>
<evidence type="ECO:0000313" key="2">
    <source>
        <dbReference type="Proteomes" id="UP000601435"/>
    </source>
</evidence>
<organism evidence="1 2">
    <name type="scientific">Symbiodinium necroappetens</name>
    <dbReference type="NCBI Taxonomy" id="1628268"/>
    <lineage>
        <taxon>Eukaryota</taxon>
        <taxon>Sar</taxon>
        <taxon>Alveolata</taxon>
        <taxon>Dinophyceae</taxon>
        <taxon>Suessiales</taxon>
        <taxon>Symbiodiniaceae</taxon>
        <taxon>Symbiodinium</taxon>
    </lineage>
</organism>
<reference evidence="1" key="1">
    <citation type="submission" date="2021-02" db="EMBL/GenBank/DDBJ databases">
        <authorList>
            <person name="Dougan E. K."/>
            <person name="Rhodes N."/>
            <person name="Thang M."/>
            <person name="Chan C."/>
        </authorList>
    </citation>
    <scope>NUCLEOTIDE SEQUENCE</scope>
</reference>
<keyword evidence="2" id="KW-1185">Reference proteome</keyword>
<comment type="caution">
    <text evidence="1">The sequence shown here is derived from an EMBL/GenBank/DDBJ whole genome shotgun (WGS) entry which is preliminary data.</text>
</comment>